<reference evidence="1" key="2">
    <citation type="submission" date="2020-09" db="EMBL/GenBank/DDBJ databases">
        <authorList>
            <person name="Sun Q."/>
            <person name="Zhou Y."/>
        </authorList>
    </citation>
    <scope>NUCLEOTIDE SEQUENCE</scope>
    <source>
        <strain evidence="1">CGMCC 4.7110</strain>
    </source>
</reference>
<evidence type="ECO:0000313" key="1">
    <source>
        <dbReference type="EMBL" id="GGN31833.1"/>
    </source>
</evidence>
<dbReference type="AlphaFoldDB" id="A0A918CUX7"/>
<dbReference type="Proteomes" id="UP000653411">
    <property type="component" value="Unassembled WGS sequence"/>
</dbReference>
<protein>
    <submittedName>
        <fullName evidence="1">Uncharacterized protein</fullName>
    </submittedName>
</protein>
<organism evidence="1 2">
    <name type="scientific">Streptomyces fuscichromogenes</name>
    <dbReference type="NCBI Taxonomy" id="1324013"/>
    <lineage>
        <taxon>Bacteria</taxon>
        <taxon>Bacillati</taxon>
        <taxon>Actinomycetota</taxon>
        <taxon>Actinomycetes</taxon>
        <taxon>Kitasatosporales</taxon>
        <taxon>Streptomycetaceae</taxon>
        <taxon>Streptomyces</taxon>
    </lineage>
</organism>
<sequence>MPPPHTASWITAPFCEEPQATSMQRPVERIVPSERRSHFCQFLPLRFQIAGGEPSALVIVAVTVASVPVVLCWELPPEDAFSGA</sequence>
<name>A0A918CUX7_9ACTN</name>
<keyword evidence="2" id="KW-1185">Reference proteome</keyword>
<accession>A0A918CUX7</accession>
<reference evidence="1" key="1">
    <citation type="journal article" date="2014" name="Int. J. Syst. Evol. Microbiol.">
        <title>Complete genome sequence of Corynebacterium casei LMG S-19264T (=DSM 44701T), isolated from a smear-ripened cheese.</title>
        <authorList>
            <consortium name="US DOE Joint Genome Institute (JGI-PGF)"/>
            <person name="Walter F."/>
            <person name="Albersmeier A."/>
            <person name="Kalinowski J."/>
            <person name="Ruckert C."/>
        </authorList>
    </citation>
    <scope>NUCLEOTIDE SEQUENCE</scope>
    <source>
        <strain evidence="1">CGMCC 4.7110</strain>
    </source>
</reference>
<proteinExistence type="predicted"/>
<dbReference type="EMBL" id="BMML01000020">
    <property type="protein sequence ID" value="GGN31833.1"/>
    <property type="molecule type" value="Genomic_DNA"/>
</dbReference>
<evidence type="ECO:0000313" key="2">
    <source>
        <dbReference type="Proteomes" id="UP000653411"/>
    </source>
</evidence>
<comment type="caution">
    <text evidence="1">The sequence shown here is derived from an EMBL/GenBank/DDBJ whole genome shotgun (WGS) entry which is preliminary data.</text>
</comment>
<gene>
    <name evidence="1" type="ORF">GCM10011578_070040</name>
</gene>